<protein>
    <submittedName>
        <fullName evidence="3">Uncharacterized protein</fullName>
    </submittedName>
</protein>
<feature type="region of interest" description="Disordered" evidence="2">
    <location>
        <begin position="1"/>
        <end position="78"/>
    </location>
</feature>
<feature type="compositionally biased region" description="Acidic residues" evidence="2">
    <location>
        <begin position="11"/>
        <end position="25"/>
    </location>
</feature>
<organism evidence="3 4">
    <name type="scientific">Hondaea fermentalgiana</name>
    <dbReference type="NCBI Taxonomy" id="2315210"/>
    <lineage>
        <taxon>Eukaryota</taxon>
        <taxon>Sar</taxon>
        <taxon>Stramenopiles</taxon>
        <taxon>Bigyra</taxon>
        <taxon>Labyrinthulomycetes</taxon>
        <taxon>Thraustochytrida</taxon>
        <taxon>Thraustochytriidae</taxon>
        <taxon>Hondaea</taxon>
    </lineage>
</organism>
<feature type="coiled-coil region" evidence="1">
    <location>
        <begin position="124"/>
        <end position="151"/>
    </location>
</feature>
<accession>A0A2R5GFK8</accession>
<evidence type="ECO:0000313" key="3">
    <source>
        <dbReference type="EMBL" id="GBG27031.1"/>
    </source>
</evidence>
<name>A0A2R5GFK8_9STRA</name>
<evidence type="ECO:0000313" key="4">
    <source>
        <dbReference type="Proteomes" id="UP000241890"/>
    </source>
</evidence>
<feature type="coiled-coil region" evidence="1">
    <location>
        <begin position="200"/>
        <end position="266"/>
    </location>
</feature>
<keyword evidence="4" id="KW-1185">Reference proteome</keyword>
<proteinExistence type="predicted"/>
<evidence type="ECO:0000256" key="2">
    <source>
        <dbReference type="SAM" id="MobiDB-lite"/>
    </source>
</evidence>
<dbReference type="PANTHER" id="PTHR37027">
    <property type="entry name" value="KDE4"/>
    <property type="match status" value="1"/>
</dbReference>
<gene>
    <name evidence="3" type="ORF">FCC1311_032542</name>
</gene>
<dbReference type="PANTHER" id="PTHR37027:SF2">
    <property type="entry name" value="CHROMOSOME UNDETERMINED SCAFFOLD_148, WHOLE GENOME SHOTGUN SEQUENCE"/>
    <property type="match status" value="1"/>
</dbReference>
<sequence>MADVEEKAYEIEDDFDDDFDDESIDLEGPVNSEDVVAAADSREKEREHETTQVMKSPKSPPQIKAAPPVAKKAPTTRKTPKWLALEELERDRSRVSLNRDRVRSITQKLSKLQQGLEVDRSRSRAAMETQVKELQTQIQRIESEQESRLEECDQQIEHVMEALGQERLARELLDERKTKEAEAIIKSVDLKIDGFRTDAVASEEAHASELREIREQMETEKILRAQAEEKFGVQLYEQVARLTEQVESYKDQNTALAARVQTLETASKAAAEEAAAERRAREDHETHVDGLLEDLCLKMRNEILAERNDRESMEETLLKLIEETCARVEGGLVASSSS</sequence>
<dbReference type="OrthoDB" id="10254663at2759"/>
<dbReference type="InterPro" id="IPR038835">
    <property type="entry name" value="Giardin_beta-like"/>
</dbReference>
<feature type="compositionally biased region" description="Basic and acidic residues" evidence="2">
    <location>
        <begin position="40"/>
        <end position="50"/>
    </location>
</feature>
<feature type="compositionally biased region" description="Basic and acidic residues" evidence="2">
    <location>
        <begin position="1"/>
        <end position="10"/>
    </location>
</feature>
<evidence type="ECO:0000256" key="1">
    <source>
        <dbReference type="SAM" id="Coils"/>
    </source>
</evidence>
<dbReference type="Proteomes" id="UP000241890">
    <property type="component" value="Unassembled WGS sequence"/>
</dbReference>
<reference evidence="3 4" key="1">
    <citation type="submission" date="2017-12" db="EMBL/GenBank/DDBJ databases">
        <title>Sequencing, de novo assembly and annotation of complete genome of a new Thraustochytrid species, strain FCC1311.</title>
        <authorList>
            <person name="Sedici K."/>
            <person name="Godart F."/>
            <person name="Aiese Cigliano R."/>
            <person name="Sanseverino W."/>
            <person name="Barakat M."/>
            <person name="Ortet P."/>
            <person name="Marechal E."/>
            <person name="Cagnac O."/>
            <person name="Amato A."/>
        </authorList>
    </citation>
    <scope>NUCLEOTIDE SEQUENCE [LARGE SCALE GENOMIC DNA]</scope>
</reference>
<dbReference type="InParanoid" id="A0A2R5GFK8"/>
<dbReference type="EMBL" id="BEYU01000027">
    <property type="protein sequence ID" value="GBG27031.1"/>
    <property type="molecule type" value="Genomic_DNA"/>
</dbReference>
<keyword evidence="1" id="KW-0175">Coiled coil</keyword>
<feature type="compositionally biased region" description="Low complexity" evidence="2">
    <location>
        <begin position="64"/>
        <end position="73"/>
    </location>
</feature>
<comment type="caution">
    <text evidence="3">The sequence shown here is derived from an EMBL/GenBank/DDBJ whole genome shotgun (WGS) entry which is preliminary data.</text>
</comment>
<dbReference type="AlphaFoldDB" id="A0A2R5GFK8"/>